<dbReference type="InterPro" id="IPR003451">
    <property type="entry name" value="LytB/IspH"/>
</dbReference>
<feature type="binding site" evidence="5">
    <location>
        <position position="266"/>
    </location>
    <ligand>
        <name>isopentenyl diphosphate</name>
        <dbReference type="ChEBI" id="CHEBI:128769"/>
    </ligand>
</feature>
<protein>
    <recommendedName>
        <fullName evidence="5">4-hydroxy-3-methylbut-2-enyl diphosphate reductase</fullName>
        <shortName evidence="5">HMBPP reductase</shortName>
        <ecNumber evidence="5">1.17.7.4</ecNumber>
    </recommendedName>
</protein>
<dbReference type="PANTHER" id="PTHR30426">
    <property type="entry name" value="4-HYDROXY-3-METHYLBUT-2-ENYL DIPHOSPHATE REDUCTASE"/>
    <property type="match status" value="1"/>
</dbReference>
<dbReference type="Gene3D" id="3.40.50.11270">
    <property type="match status" value="1"/>
</dbReference>
<evidence type="ECO:0000256" key="3">
    <source>
        <dbReference type="ARBA" id="ARBA00023004"/>
    </source>
</evidence>
<dbReference type="Proteomes" id="UP000438699">
    <property type="component" value="Unassembled WGS sequence"/>
</dbReference>
<feature type="binding site" evidence="5">
    <location>
        <position position="165"/>
    </location>
    <ligand>
        <name>(2E)-4-hydroxy-3-methylbut-2-enyl diphosphate</name>
        <dbReference type="ChEBI" id="CHEBI:128753"/>
    </ligand>
</feature>
<keyword evidence="4 5" id="KW-0411">Iron-sulfur</keyword>
<keyword evidence="5" id="KW-0414">Isoprene biosynthesis</keyword>
<comment type="similarity">
    <text evidence="5">Belongs to the IspH family.</text>
</comment>
<feature type="binding site" evidence="5">
    <location>
        <position position="97"/>
    </location>
    <ligand>
        <name>[4Fe-4S] cluster</name>
        <dbReference type="ChEBI" id="CHEBI:49883"/>
    </ligand>
</feature>
<feature type="binding site" evidence="5">
    <location>
        <position position="12"/>
    </location>
    <ligand>
        <name>[4Fe-4S] cluster</name>
        <dbReference type="ChEBI" id="CHEBI:49883"/>
    </ligand>
</feature>
<dbReference type="CDD" id="cd13944">
    <property type="entry name" value="lytB_ispH"/>
    <property type="match status" value="1"/>
</dbReference>
<dbReference type="PANTHER" id="PTHR30426:SF0">
    <property type="entry name" value="4-HYDROXY-3-METHYLBUT-2-ENYL DIPHOSPHATE REDUCTASE"/>
    <property type="match status" value="1"/>
</dbReference>
<proteinExistence type="inferred from homology"/>
<evidence type="ECO:0000256" key="1">
    <source>
        <dbReference type="ARBA" id="ARBA00022485"/>
    </source>
</evidence>
<feature type="binding site" evidence="5">
    <location>
        <position position="222"/>
    </location>
    <ligand>
        <name>dimethylallyl diphosphate</name>
        <dbReference type="ChEBI" id="CHEBI:57623"/>
    </ligand>
</feature>
<evidence type="ECO:0000256" key="5">
    <source>
        <dbReference type="HAMAP-Rule" id="MF_00191"/>
    </source>
</evidence>
<feature type="binding site" evidence="5">
    <location>
        <position position="222"/>
    </location>
    <ligand>
        <name>isopentenyl diphosphate</name>
        <dbReference type="ChEBI" id="CHEBI:128769"/>
    </ligand>
</feature>
<comment type="function">
    <text evidence="5">Catalyzes the conversion of 1-hydroxy-2-methyl-2-(E)-butenyl 4-diphosphate (HMBPP) into a mixture of isopentenyl diphosphate (IPP) and dimethylallyl diphosphate (DMAPP). Acts in the terminal step of the DOXP/MEP pathway for isoprenoid precursor biosynthesis.</text>
</comment>
<evidence type="ECO:0000256" key="4">
    <source>
        <dbReference type="ARBA" id="ARBA00023014"/>
    </source>
</evidence>
<feature type="binding site" evidence="5">
    <location>
        <position position="266"/>
    </location>
    <ligand>
        <name>(2E)-4-hydroxy-3-methylbut-2-enyl diphosphate</name>
        <dbReference type="ChEBI" id="CHEBI:128753"/>
    </ligand>
</feature>
<feature type="binding site" evidence="5">
    <location>
        <position position="75"/>
    </location>
    <ligand>
        <name>dimethylallyl diphosphate</name>
        <dbReference type="ChEBI" id="CHEBI:57623"/>
    </ligand>
</feature>
<comment type="caution">
    <text evidence="5">Lacks conserved residue(s) required for the propagation of feature annotation.</text>
</comment>
<dbReference type="Gene3D" id="3.40.1010.20">
    <property type="entry name" value="4-hydroxy-3-methylbut-2-enyl diphosphate reductase, catalytic domain"/>
    <property type="match status" value="2"/>
</dbReference>
<evidence type="ECO:0000256" key="2">
    <source>
        <dbReference type="ARBA" id="ARBA00022723"/>
    </source>
</evidence>
<evidence type="ECO:0000313" key="7">
    <source>
        <dbReference type="Proteomes" id="UP000438699"/>
    </source>
</evidence>
<feature type="binding site" evidence="5">
    <location>
        <position position="42"/>
    </location>
    <ligand>
        <name>dimethylallyl diphosphate</name>
        <dbReference type="ChEBI" id="CHEBI:57623"/>
    </ligand>
</feature>
<feature type="binding site" evidence="5">
    <location>
        <position position="224"/>
    </location>
    <ligand>
        <name>dimethylallyl diphosphate</name>
        <dbReference type="ChEBI" id="CHEBI:57623"/>
    </ligand>
</feature>
<dbReference type="AlphaFoldDB" id="A0A6N6N1Y9"/>
<organism evidence="6 7">
    <name type="scientific">Pseudodesulfovibrio senegalensis</name>
    <dbReference type="NCBI Taxonomy" id="1721087"/>
    <lineage>
        <taxon>Bacteria</taxon>
        <taxon>Pseudomonadati</taxon>
        <taxon>Thermodesulfobacteriota</taxon>
        <taxon>Desulfovibrionia</taxon>
        <taxon>Desulfovibrionales</taxon>
        <taxon>Desulfovibrionaceae</taxon>
    </lineage>
</organism>
<feature type="binding site" evidence="5">
    <location>
        <position position="75"/>
    </location>
    <ligand>
        <name>isopentenyl diphosphate</name>
        <dbReference type="ChEBI" id="CHEBI:128769"/>
    </ligand>
</feature>
<dbReference type="GO" id="GO:0019288">
    <property type="term" value="P:isopentenyl diphosphate biosynthetic process, methylerythritol 4-phosphate pathway"/>
    <property type="evidence" value="ECO:0007669"/>
    <property type="project" value="UniProtKB-UniRule"/>
</dbReference>
<dbReference type="UniPathway" id="UPA00059">
    <property type="reaction ID" value="UER00105"/>
</dbReference>
<feature type="binding site" evidence="5">
    <location>
        <position position="266"/>
    </location>
    <ligand>
        <name>dimethylallyl diphosphate</name>
        <dbReference type="ChEBI" id="CHEBI:57623"/>
    </ligand>
</feature>
<dbReference type="GO" id="GO:0046872">
    <property type="term" value="F:metal ion binding"/>
    <property type="evidence" value="ECO:0007669"/>
    <property type="project" value="UniProtKB-KW"/>
</dbReference>
<dbReference type="Pfam" id="PF02401">
    <property type="entry name" value="LYTB"/>
    <property type="match status" value="1"/>
</dbReference>
<feature type="binding site" evidence="5">
    <location>
        <position position="222"/>
    </location>
    <ligand>
        <name>(2E)-4-hydroxy-3-methylbut-2-enyl diphosphate</name>
        <dbReference type="ChEBI" id="CHEBI:128753"/>
    </ligand>
</feature>
<dbReference type="GO" id="GO:0050992">
    <property type="term" value="P:dimethylallyl diphosphate biosynthetic process"/>
    <property type="evidence" value="ECO:0007669"/>
    <property type="project" value="UniProtKB-UniRule"/>
</dbReference>
<dbReference type="GO" id="GO:0016114">
    <property type="term" value="P:terpenoid biosynthetic process"/>
    <property type="evidence" value="ECO:0007669"/>
    <property type="project" value="UniProtKB-UniRule"/>
</dbReference>
<feature type="binding site" evidence="5">
    <location>
        <position position="224"/>
    </location>
    <ligand>
        <name>isopentenyl diphosphate</name>
        <dbReference type="ChEBI" id="CHEBI:128769"/>
    </ligand>
</feature>
<dbReference type="NCBIfam" id="TIGR00216">
    <property type="entry name" value="ispH_lytB"/>
    <property type="match status" value="1"/>
</dbReference>
<evidence type="ECO:0000313" key="6">
    <source>
        <dbReference type="EMBL" id="KAB1441560.1"/>
    </source>
</evidence>
<keyword evidence="1 5" id="KW-0004">4Fe-4S</keyword>
<feature type="binding site" evidence="5">
    <location>
        <position position="125"/>
    </location>
    <ligand>
        <name>dimethylallyl diphosphate</name>
        <dbReference type="ChEBI" id="CHEBI:57623"/>
    </ligand>
</feature>
<dbReference type="GO" id="GO:0051539">
    <property type="term" value="F:4 iron, 4 sulfur cluster binding"/>
    <property type="evidence" value="ECO:0007669"/>
    <property type="project" value="UniProtKB-UniRule"/>
</dbReference>
<comment type="cofactor">
    <cofactor evidence="5">
        <name>[4Fe-4S] cluster</name>
        <dbReference type="ChEBI" id="CHEBI:49883"/>
    </cofactor>
    <text evidence="5">Binds 1 [4Fe-4S] cluster per subunit.</text>
</comment>
<feature type="binding site" evidence="5">
    <location>
        <position position="194"/>
    </location>
    <ligand>
        <name>[4Fe-4S] cluster</name>
        <dbReference type="ChEBI" id="CHEBI:49883"/>
    </ligand>
</feature>
<gene>
    <name evidence="5 6" type="primary">ispH</name>
    <name evidence="6" type="ORF">F8A88_11080</name>
</gene>
<feature type="active site" description="Proton donor" evidence="5">
    <location>
        <position position="127"/>
    </location>
</feature>
<keyword evidence="7" id="KW-1185">Reference proteome</keyword>
<keyword evidence="5 6" id="KW-0560">Oxidoreductase</keyword>
<keyword evidence="3 5" id="KW-0408">Iron</keyword>
<name>A0A6N6N1Y9_9BACT</name>
<dbReference type="EC" id="1.17.7.4" evidence="5"/>
<feature type="binding site" evidence="5">
    <location>
        <position position="42"/>
    </location>
    <ligand>
        <name>isopentenyl diphosphate</name>
        <dbReference type="ChEBI" id="CHEBI:128769"/>
    </ligand>
</feature>
<dbReference type="RefSeq" id="WP_151151303.1">
    <property type="nucleotide sequence ID" value="NZ_WAIE01000004.1"/>
</dbReference>
<feature type="binding site" evidence="5">
    <location>
        <position position="125"/>
    </location>
    <ligand>
        <name>(2E)-4-hydroxy-3-methylbut-2-enyl diphosphate</name>
        <dbReference type="ChEBI" id="CHEBI:128753"/>
    </ligand>
</feature>
<feature type="binding site" evidence="5">
    <location>
        <position position="125"/>
    </location>
    <ligand>
        <name>isopentenyl diphosphate</name>
        <dbReference type="ChEBI" id="CHEBI:128769"/>
    </ligand>
</feature>
<feature type="binding site" evidence="5">
    <location>
        <position position="75"/>
    </location>
    <ligand>
        <name>(2E)-4-hydroxy-3-methylbut-2-enyl diphosphate</name>
        <dbReference type="ChEBI" id="CHEBI:128753"/>
    </ligand>
</feature>
<dbReference type="HAMAP" id="MF_00191">
    <property type="entry name" value="IspH"/>
    <property type="match status" value="1"/>
</dbReference>
<dbReference type="GO" id="GO:0051745">
    <property type="term" value="F:4-hydroxy-3-methylbut-2-enyl diphosphate reductase activity"/>
    <property type="evidence" value="ECO:0007669"/>
    <property type="project" value="UniProtKB-UniRule"/>
</dbReference>
<feature type="binding site" evidence="5">
    <location>
        <position position="42"/>
    </location>
    <ligand>
        <name>(2E)-4-hydroxy-3-methylbut-2-enyl diphosphate</name>
        <dbReference type="ChEBI" id="CHEBI:128753"/>
    </ligand>
</feature>
<accession>A0A6N6N1Y9</accession>
<comment type="caution">
    <text evidence="6">The sequence shown here is derived from an EMBL/GenBank/DDBJ whole genome shotgun (WGS) entry which is preliminary data.</text>
</comment>
<comment type="catalytic activity">
    <reaction evidence="5">
        <text>dimethylallyl diphosphate + 2 oxidized [2Fe-2S]-[ferredoxin] + H2O = (2E)-4-hydroxy-3-methylbut-2-enyl diphosphate + 2 reduced [2Fe-2S]-[ferredoxin] + 2 H(+)</text>
        <dbReference type="Rhea" id="RHEA:24825"/>
        <dbReference type="Rhea" id="RHEA-COMP:10000"/>
        <dbReference type="Rhea" id="RHEA-COMP:10001"/>
        <dbReference type="ChEBI" id="CHEBI:15377"/>
        <dbReference type="ChEBI" id="CHEBI:15378"/>
        <dbReference type="ChEBI" id="CHEBI:33737"/>
        <dbReference type="ChEBI" id="CHEBI:33738"/>
        <dbReference type="ChEBI" id="CHEBI:57623"/>
        <dbReference type="ChEBI" id="CHEBI:128753"/>
        <dbReference type="EC" id="1.17.7.4"/>
    </reaction>
</comment>
<dbReference type="UniPathway" id="UPA00056">
    <property type="reaction ID" value="UER00097"/>
</dbReference>
<comment type="catalytic activity">
    <reaction evidence="5">
        <text>isopentenyl diphosphate + 2 oxidized [2Fe-2S]-[ferredoxin] + H2O = (2E)-4-hydroxy-3-methylbut-2-enyl diphosphate + 2 reduced [2Fe-2S]-[ferredoxin] + 2 H(+)</text>
        <dbReference type="Rhea" id="RHEA:24488"/>
        <dbReference type="Rhea" id="RHEA-COMP:10000"/>
        <dbReference type="Rhea" id="RHEA-COMP:10001"/>
        <dbReference type="ChEBI" id="CHEBI:15377"/>
        <dbReference type="ChEBI" id="CHEBI:15378"/>
        <dbReference type="ChEBI" id="CHEBI:33737"/>
        <dbReference type="ChEBI" id="CHEBI:33738"/>
        <dbReference type="ChEBI" id="CHEBI:128753"/>
        <dbReference type="ChEBI" id="CHEBI:128769"/>
        <dbReference type="EC" id="1.17.7.4"/>
    </reaction>
</comment>
<feature type="binding site" evidence="5">
    <location>
        <position position="224"/>
    </location>
    <ligand>
        <name>(2E)-4-hydroxy-3-methylbut-2-enyl diphosphate</name>
        <dbReference type="ChEBI" id="CHEBI:128753"/>
    </ligand>
</feature>
<comment type="pathway">
    <text evidence="5">Isoprenoid biosynthesis; dimethylallyl diphosphate biosynthesis; dimethylallyl diphosphate from (2E)-4-hydroxy-3-methylbutenyl diphosphate: step 1/1.</text>
</comment>
<sequence length="282" mass="30795">MKVQLAERAGFCMGVDLALQRLDKVIEERPGEAIHILGPIIHNPQVLERYARKGVIIAESPADVPEGGCVVIRAHGITRQVEQALEERMVTIKDATCPKVKKAQILIGRHTRDGRCLLLYGEADHPEVRGLVSYAHDEAIVFGSLEELEQCALERDGRYVLAAQTTQDRAMFDVIAERLEGAQALDVVVLHTICDATKERQREAMAMAREVDYMVVVGGKNSGNTRRLAQVVADQGTPVVHVETAAELPMEDFMDVASVGVTAGASTPRDLVEGVLERLGSL</sequence>
<keyword evidence="2 5" id="KW-0479">Metal-binding</keyword>
<reference evidence="6 7" key="1">
    <citation type="journal article" date="2017" name="Int. J. Syst. Evol. Microbiol.">
        <title>Desulfovibrio senegalensis sp. nov., a mesophilic sulfate reducer isolated from marine sediment.</title>
        <authorList>
            <person name="Thioye A."/>
            <person name="Gam Z.B.A."/>
            <person name="Mbengue M."/>
            <person name="Cayol J.L."/>
            <person name="Joseph-Bartoli M."/>
            <person name="Toure-Kane C."/>
            <person name="Labat M."/>
        </authorList>
    </citation>
    <scope>NUCLEOTIDE SEQUENCE [LARGE SCALE GENOMIC DNA]</scope>
    <source>
        <strain evidence="6 7">DSM 101509</strain>
    </source>
</reference>
<dbReference type="OrthoDB" id="9804068at2"/>
<dbReference type="EMBL" id="WAIE01000004">
    <property type="protein sequence ID" value="KAB1441560.1"/>
    <property type="molecule type" value="Genomic_DNA"/>
</dbReference>
<comment type="pathway">
    <text evidence="5">Isoprenoid biosynthesis; isopentenyl diphosphate biosynthesis via DXP pathway; isopentenyl diphosphate from 1-deoxy-D-xylulose 5-phosphate: step 6/6.</text>
</comment>